<accession>A0A8H7ZVS1</accession>
<protein>
    <submittedName>
        <fullName evidence="2">Uncharacterized protein</fullName>
    </submittedName>
</protein>
<dbReference type="SUPFAM" id="SSF51735">
    <property type="entry name" value="NAD(P)-binding Rossmann-fold domains"/>
    <property type="match status" value="1"/>
</dbReference>
<dbReference type="GO" id="GO:0005739">
    <property type="term" value="C:mitochondrion"/>
    <property type="evidence" value="ECO:0007669"/>
    <property type="project" value="TreeGrafter"/>
</dbReference>
<dbReference type="InterPro" id="IPR036291">
    <property type="entry name" value="NAD(P)-bd_dom_sf"/>
</dbReference>
<keyword evidence="1" id="KW-0560">Oxidoreductase</keyword>
<dbReference type="OrthoDB" id="6718861at2759"/>
<organism evidence="2 3">
    <name type="scientific">Olpidium bornovanus</name>
    <dbReference type="NCBI Taxonomy" id="278681"/>
    <lineage>
        <taxon>Eukaryota</taxon>
        <taxon>Fungi</taxon>
        <taxon>Fungi incertae sedis</taxon>
        <taxon>Olpidiomycota</taxon>
        <taxon>Olpidiomycotina</taxon>
        <taxon>Olpidiomycetes</taxon>
        <taxon>Olpidiales</taxon>
        <taxon>Olpidiaceae</taxon>
        <taxon>Olpidium</taxon>
    </lineage>
</organism>
<dbReference type="AlphaFoldDB" id="A0A8H7ZVS1"/>
<sequence>KILHREYGANCKIVAIGDGFGVAEDPDGLDHGELLRLVEEGSSIVKFEKKLLGPNGKLVSAEGEGAKARNTMPFRVRSDVFVPAGGRPRKLIAFLELWVEFWGPPPQHPTPLFPGRRVNLNRGTFFSFVLLVSDTINGENWHQFLDAEGKPVSRLIVEGANIFLTTEARKRLSDKGVVIIKVRTASFCRRNTRSGGSPIYANGAESIVLNACVCLPPFPHFSPSSFSSSSSSSSSPAALRTGFFGKQRRRYHKQLRNSSCKSLDKKKGMLLNEKEFLQIKEEFVKNALDRLRLLAKLESEALLRERSLDASQTLPEISASLSSAINLASDKVHDRLAARAGSGALEDDPVYGPRIFEYIPPSIYALLGQDEVRRRIAKLPASYKQCVLAKSLGSLLVYTEGVAFLKGHLRDIAAAAEIYLGESARVRALLEKLKETGRPLDPDTRAHVVAILEKGGARVALEMKM</sequence>
<dbReference type="EMBL" id="JAEFCI010005460">
    <property type="protein sequence ID" value="KAG5460275.1"/>
    <property type="molecule type" value="Genomic_DNA"/>
</dbReference>
<name>A0A8H7ZVS1_9FUNG</name>
<evidence type="ECO:0000313" key="3">
    <source>
        <dbReference type="Proteomes" id="UP000673691"/>
    </source>
</evidence>
<dbReference type="PANTHER" id="PTHR11606">
    <property type="entry name" value="GLUTAMATE DEHYDROGENASE"/>
    <property type="match status" value="1"/>
</dbReference>
<comment type="caution">
    <text evidence="2">The sequence shown here is derived from an EMBL/GenBank/DDBJ whole genome shotgun (WGS) entry which is preliminary data.</text>
</comment>
<feature type="non-terminal residue" evidence="2">
    <location>
        <position position="1"/>
    </location>
</feature>
<keyword evidence="3" id="KW-1185">Reference proteome</keyword>
<dbReference type="GO" id="GO:0004352">
    <property type="term" value="F:glutamate dehydrogenase (NAD+) activity"/>
    <property type="evidence" value="ECO:0007669"/>
    <property type="project" value="TreeGrafter"/>
</dbReference>
<gene>
    <name evidence="2" type="ORF">BJ554DRAFT_7694</name>
</gene>
<evidence type="ECO:0000256" key="1">
    <source>
        <dbReference type="ARBA" id="ARBA00023002"/>
    </source>
</evidence>
<evidence type="ECO:0000313" key="2">
    <source>
        <dbReference type="EMBL" id="KAG5460275.1"/>
    </source>
</evidence>
<reference evidence="2 3" key="1">
    <citation type="journal article" name="Sci. Rep.">
        <title>Genome-scale phylogenetic analyses confirm Olpidium as the closest living zoosporic fungus to the non-flagellated, terrestrial fungi.</title>
        <authorList>
            <person name="Chang Y."/>
            <person name="Rochon D."/>
            <person name="Sekimoto S."/>
            <person name="Wang Y."/>
            <person name="Chovatia M."/>
            <person name="Sandor L."/>
            <person name="Salamov A."/>
            <person name="Grigoriev I.V."/>
            <person name="Stajich J.E."/>
            <person name="Spatafora J.W."/>
        </authorList>
    </citation>
    <scope>NUCLEOTIDE SEQUENCE [LARGE SCALE GENOMIC DNA]</scope>
    <source>
        <strain evidence="2">S191</strain>
    </source>
</reference>
<dbReference type="PANTHER" id="PTHR11606:SF39">
    <property type="entry name" value="GLUTAMATE_PHENYLALANINE_LEUCINE_VALINE_L-TRYPTOPHAN DEHYDROGENASE C-TERMINAL DOMAIN-CONTAINING PROTEIN"/>
    <property type="match status" value="1"/>
</dbReference>
<proteinExistence type="predicted"/>
<dbReference type="GO" id="GO:0006538">
    <property type="term" value="P:L-glutamate catabolic process"/>
    <property type="evidence" value="ECO:0007669"/>
    <property type="project" value="TreeGrafter"/>
</dbReference>
<dbReference type="Gene3D" id="3.40.50.720">
    <property type="entry name" value="NAD(P)-binding Rossmann-like Domain"/>
    <property type="match status" value="2"/>
</dbReference>
<dbReference type="Proteomes" id="UP000673691">
    <property type="component" value="Unassembled WGS sequence"/>
</dbReference>